<accession>A0A5D3WNM2</accession>
<dbReference type="Pfam" id="PF00152">
    <property type="entry name" value="tRNA-synt_2"/>
    <property type="match status" value="1"/>
</dbReference>
<dbReference type="InterPro" id="IPR012340">
    <property type="entry name" value="NA-bd_OB-fold"/>
</dbReference>
<protein>
    <recommendedName>
        <fullName evidence="7">Asparagine--tRNA ligase</fullName>
        <ecNumber evidence="7">6.1.1.22</ecNumber>
    </recommendedName>
    <alternativeName>
        <fullName evidence="7">Asparaginyl-tRNA synthetase</fullName>
        <shortName evidence="7">AsnRS</shortName>
    </alternativeName>
</protein>
<keyword evidence="3 7" id="KW-0547">Nucleotide-binding</keyword>
<comment type="subunit">
    <text evidence="7">Homodimer.</text>
</comment>
<keyword evidence="5 7" id="KW-0648">Protein biosynthesis</keyword>
<evidence type="ECO:0000259" key="8">
    <source>
        <dbReference type="PROSITE" id="PS50862"/>
    </source>
</evidence>
<dbReference type="GO" id="GO:0004816">
    <property type="term" value="F:asparagine-tRNA ligase activity"/>
    <property type="evidence" value="ECO:0007669"/>
    <property type="project" value="UniProtKB-UniRule"/>
</dbReference>
<evidence type="ECO:0000256" key="5">
    <source>
        <dbReference type="ARBA" id="ARBA00022917"/>
    </source>
</evidence>
<dbReference type="Gene3D" id="3.30.930.10">
    <property type="entry name" value="Bira Bifunctional Protein, Domain 2"/>
    <property type="match status" value="1"/>
</dbReference>
<dbReference type="NCBIfam" id="NF003037">
    <property type="entry name" value="PRK03932.1"/>
    <property type="match status" value="1"/>
</dbReference>
<evidence type="ECO:0000313" key="10">
    <source>
        <dbReference type="Proteomes" id="UP000324159"/>
    </source>
</evidence>
<evidence type="ECO:0000256" key="1">
    <source>
        <dbReference type="ARBA" id="ARBA00008226"/>
    </source>
</evidence>
<dbReference type="AlphaFoldDB" id="A0A5D3WNM2"/>
<dbReference type="GO" id="GO:0003676">
    <property type="term" value="F:nucleic acid binding"/>
    <property type="evidence" value="ECO:0007669"/>
    <property type="project" value="InterPro"/>
</dbReference>
<organism evidence="9 10">
    <name type="scientific">Geothermobacter ehrlichii</name>
    <dbReference type="NCBI Taxonomy" id="213224"/>
    <lineage>
        <taxon>Bacteria</taxon>
        <taxon>Pseudomonadati</taxon>
        <taxon>Thermodesulfobacteriota</taxon>
        <taxon>Desulfuromonadia</taxon>
        <taxon>Desulfuromonadales</taxon>
        <taxon>Geothermobacteraceae</taxon>
        <taxon>Geothermobacter</taxon>
    </lineage>
</organism>
<evidence type="ECO:0000313" key="9">
    <source>
        <dbReference type="EMBL" id="TYO98959.1"/>
    </source>
</evidence>
<dbReference type="GO" id="GO:0006421">
    <property type="term" value="P:asparaginyl-tRNA aminoacylation"/>
    <property type="evidence" value="ECO:0007669"/>
    <property type="project" value="UniProtKB-UniRule"/>
</dbReference>
<evidence type="ECO:0000256" key="6">
    <source>
        <dbReference type="ARBA" id="ARBA00023146"/>
    </source>
</evidence>
<dbReference type="InterPro" id="IPR004522">
    <property type="entry name" value="Asn-tRNA-ligase"/>
</dbReference>
<proteinExistence type="inferred from homology"/>
<feature type="domain" description="Aminoacyl-transfer RNA synthetases class-II family profile" evidence="8">
    <location>
        <begin position="139"/>
        <end position="456"/>
    </location>
</feature>
<dbReference type="PANTHER" id="PTHR22594">
    <property type="entry name" value="ASPARTYL/LYSYL-TRNA SYNTHETASE"/>
    <property type="match status" value="1"/>
</dbReference>
<keyword evidence="7" id="KW-0963">Cytoplasm</keyword>
<dbReference type="GO" id="GO:0005737">
    <property type="term" value="C:cytoplasm"/>
    <property type="evidence" value="ECO:0007669"/>
    <property type="project" value="UniProtKB-SubCell"/>
</dbReference>
<dbReference type="CDD" id="cd00776">
    <property type="entry name" value="AsxRS_core"/>
    <property type="match status" value="1"/>
</dbReference>
<dbReference type="OrthoDB" id="9802326at2"/>
<dbReference type="Pfam" id="PF01336">
    <property type="entry name" value="tRNA_anti-codon"/>
    <property type="match status" value="1"/>
</dbReference>
<reference evidence="9 10" key="1">
    <citation type="submission" date="2019-07" db="EMBL/GenBank/DDBJ databases">
        <title>Genomic Encyclopedia of Type Strains, Phase IV (KMG-IV): sequencing the most valuable type-strain genomes for metagenomic binning, comparative biology and taxonomic classification.</title>
        <authorList>
            <person name="Goeker M."/>
        </authorList>
    </citation>
    <scope>NUCLEOTIDE SEQUENCE [LARGE SCALE GENOMIC DNA]</scope>
    <source>
        <strain evidence="9 10">SS015</strain>
    </source>
</reference>
<dbReference type="InterPro" id="IPR006195">
    <property type="entry name" value="aa-tRNA-synth_II"/>
</dbReference>
<evidence type="ECO:0000256" key="7">
    <source>
        <dbReference type="HAMAP-Rule" id="MF_00534"/>
    </source>
</evidence>
<dbReference type="NCBIfam" id="TIGR00457">
    <property type="entry name" value="asnS"/>
    <property type="match status" value="1"/>
</dbReference>
<dbReference type="PRINTS" id="PR01042">
    <property type="entry name" value="TRNASYNTHASP"/>
</dbReference>
<keyword evidence="10" id="KW-1185">Reference proteome</keyword>
<dbReference type="InterPro" id="IPR045864">
    <property type="entry name" value="aa-tRNA-synth_II/BPL/LPL"/>
</dbReference>
<evidence type="ECO:0000256" key="4">
    <source>
        <dbReference type="ARBA" id="ARBA00022840"/>
    </source>
</evidence>
<gene>
    <name evidence="7" type="primary">asnS</name>
    <name evidence="9" type="ORF">EDC39_10483</name>
</gene>
<comment type="catalytic activity">
    <reaction evidence="7">
        <text>tRNA(Asn) + L-asparagine + ATP = L-asparaginyl-tRNA(Asn) + AMP + diphosphate + H(+)</text>
        <dbReference type="Rhea" id="RHEA:11180"/>
        <dbReference type="Rhea" id="RHEA-COMP:9659"/>
        <dbReference type="Rhea" id="RHEA-COMP:9674"/>
        <dbReference type="ChEBI" id="CHEBI:15378"/>
        <dbReference type="ChEBI" id="CHEBI:30616"/>
        <dbReference type="ChEBI" id="CHEBI:33019"/>
        <dbReference type="ChEBI" id="CHEBI:58048"/>
        <dbReference type="ChEBI" id="CHEBI:78442"/>
        <dbReference type="ChEBI" id="CHEBI:78515"/>
        <dbReference type="ChEBI" id="CHEBI:456215"/>
        <dbReference type="EC" id="6.1.1.22"/>
    </reaction>
</comment>
<dbReference type="SUPFAM" id="SSF50249">
    <property type="entry name" value="Nucleic acid-binding proteins"/>
    <property type="match status" value="1"/>
</dbReference>
<keyword evidence="2 7" id="KW-0436">Ligase</keyword>
<sequence>MVHSHKDSRRRIVELLRTAKPEAGVTVRGWIRTVRRGKEVSFLAVNDGSCFASLQVVADSAGPLAGVLEKLSTGACIVASGDLVESPASGQAVELKAETIDLLGEAGPDYPLQKKRHSFEFLRSIAHLRPRTNSFGAVFRVRSRLAFAVHRFFQERGFLYVQTPIITASDCEGAGELFRVTTLDADNPPRERGRVDFRRDFFGQRTGLTVSGQLEAELFATAFTDVYTFGPTFRAENSNTSRHAAEFWMIEPEMAFCDLAADCDLAEAFLRYLVKSVLEECADDLDFFDQRIERGLIDRLQALADARFERMSYTRAIELLQKSGQSFEFPVEWGCDLQSEHERWLTEQLVGGPVFVTDYPKEIKAFYMRQNDDGRTVAAMDLLVPRVGEIIGGSQREERLERLDARMAELGMDAAPLWWYRDIRRWGSCPHAGFGLGFERLLMYVTGMENIRDVIPFPRTPGHAEF</sequence>
<dbReference type="GO" id="GO:0005524">
    <property type="term" value="F:ATP binding"/>
    <property type="evidence" value="ECO:0007669"/>
    <property type="project" value="UniProtKB-UniRule"/>
</dbReference>
<comment type="similarity">
    <text evidence="1 7">Belongs to the class-II aminoacyl-tRNA synthetase family.</text>
</comment>
<dbReference type="PROSITE" id="PS50862">
    <property type="entry name" value="AA_TRNA_LIGASE_II"/>
    <property type="match status" value="1"/>
</dbReference>
<dbReference type="EC" id="6.1.1.22" evidence="7"/>
<dbReference type="InterPro" id="IPR004364">
    <property type="entry name" value="Aa-tRNA-synt_II"/>
</dbReference>
<dbReference type="InterPro" id="IPR002312">
    <property type="entry name" value="Asp/Asn-tRNA-synth_IIb"/>
</dbReference>
<dbReference type="CDD" id="cd04318">
    <property type="entry name" value="EcAsnRS_like_N"/>
    <property type="match status" value="1"/>
</dbReference>
<keyword evidence="6 7" id="KW-0030">Aminoacyl-tRNA synthetase</keyword>
<comment type="subcellular location">
    <subcellularLocation>
        <location evidence="7">Cytoplasm</location>
    </subcellularLocation>
</comment>
<dbReference type="Gene3D" id="2.40.50.140">
    <property type="entry name" value="Nucleic acid-binding proteins"/>
    <property type="match status" value="1"/>
</dbReference>
<dbReference type="SUPFAM" id="SSF55681">
    <property type="entry name" value="Class II aaRS and biotin synthetases"/>
    <property type="match status" value="1"/>
</dbReference>
<keyword evidence="4 7" id="KW-0067">ATP-binding</keyword>
<dbReference type="EMBL" id="VNIB01000004">
    <property type="protein sequence ID" value="TYO98959.1"/>
    <property type="molecule type" value="Genomic_DNA"/>
</dbReference>
<evidence type="ECO:0000256" key="3">
    <source>
        <dbReference type="ARBA" id="ARBA00022741"/>
    </source>
</evidence>
<evidence type="ECO:0000256" key="2">
    <source>
        <dbReference type="ARBA" id="ARBA00022598"/>
    </source>
</evidence>
<dbReference type="FunFam" id="3.30.930.10:FF:000016">
    <property type="entry name" value="Asparagine--tRNA ligase"/>
    <property type="match status" value="1"/>
</dbReference>
<dbReference type="HAMAP" id="MF_00534">
    <property type="entry name" value="Asn_tRNA_synth"/>
    <property type="match status" value="1"/>
</dbReference>
<dbReference type="PANTHER" id="PTHR22594:SF34">
    <property type="entry name" value="ASPARAGINE--TRNA LIGASE, MITOCHONDRIAL-RELATED"/>
    <property type="match status" value="1"/>
</dbReference>
<comment type="caution">
    <text evidence="9">The sequence shown here is derived from an EMBL/GenBank/DDBJ whole genome shotgun (WGS) entry which is preliminary data.</text>
</comment>
<name>A0A5D3WNM2_9BACT</name>
<dbReference type="RefSeq" id="WP_148895425.1">
    <property type="nucleotide sequence ID" value="NZ_VNIB01000004.1"/>
</dbReference>
<dbReference type="InterPro" id="IPR004365">
    <property type="entry name" value="NA-bd_OB_tRNA"/>
</dbReference>
<dbReference type="Proteomes" id="UP000324159">
    <property type="component" value="Unassembled WGS sequence"/>
</dbReference>